<gene>
    <name evidence="2" type="ORF">HME9302_00941</name>
</gene>
<dbReference type="Proteomes" id="UP000253727">
    <property type="component" value="Unassembled WGS sequence"/>
</dbReference>
<evidence type="ECO:0000256" key="1">
    <source>
        <dbReference type="SAM" id="Phobius"/>
    </source>
</evidence>
<dbReference type="EMBL" id="QBKA01000002">
    <property type="protein sequence ID" value="RDC59746.1"/>
    <property type="molecule type" value="Genomic_DNA"/>
</dbReference>
<feature type="transmembrane region" description="Helical" evidence="1">
    <location>
        <begin position="33"/>
        <end position="51"/>
    </location>
</feature>
<protein>
    <submittedName>
        <fullName evidence="2">Uncharacterized protein</fullName>
    </submittedName>
</protein>
<keyword evidence="3" id="KW-1185">Reference proteome</keyword>
<proteinExistence type="predicted"/>
<keyword evidence="1" id="KW-0812">Transmembrane</keyword>
<name>A0A369Q995_9SPHN</name>
<evidence type="ECO:0000313" key="3">
    <source>
        <dbReference type="Proteomes" id="UP000253727"/>
    </source>
</evidence>
<dbReference type="AlphaFoldDB" id="A0A369Q995"/>
<accession>A0A369Q995</accession>
<keyword evidence="1" id="KW-1133">Transmembrane helix</keyword>
<evidence type="ECO:0000313" key="2">
    <source>
        <dbReference type="EMBL" id="RDC59746.1"/>
    </source>
</evidence>
<sequence>MDWIFHIVALVCLAVSAVYWNNGGGANQLIKTGMALAAAFAAVMVATDWVSP</sequence>
<reference evidence="2 3" key="1">
    <citation type="submission" date="2018-04" db="EMBL/GenBank/DDBJ databases">
        <title>Altererythrobacter sp. HME9302 genome sequencing and assembly.</title>
        <authorList>
            <person name="Kang H."/>
            <person name="Kim H."/>
            <person name="Joh K."/>
        </authorList>
    </citation>
    <scope>NUCLEOTIDE SEQUENCE [LARGE SCALE GENOMIC DNA]</scope>
    <source>
        <strain evidence="2 3">HME9302</strain>
    </source>
</reference>
<comment type="caution">
    <text evidence="2">The sequence shown here is derived from an EMBL/GenBank/DDBJ whole genome shotgun (WGS) entry which is preliminary data.</text>
</comment>
<keyword evidence="1" id="KW-0472">Membrane</keyword>
<organism evidence="2 3">
    <name type="scientific">Alteripontixanthobacter maritimus</name>
    <dbReference type="NCBI Taxonomy" id="2161824"/>
    <lineage>
        <taxon>Bacteria</taxon>
        <taxon>Pseudomonadati</taxon>
        <taxon>Pseudomonadota</taxon>
        <taxon>Alphaproteobacteria</taxon>
        <taxon>Sphingomonadales</taxon>
        <taxon>Erythrobacteraceae</taxon>
        <taxon>Alteripontixanthobacter</taxon>
    </lineage>
</organism>